<keyword evidence="3" id="KW-0808">Transferase</keyword>
<dbReference type="InterPro" id="IPR002295">
    <property type="entry name" value="N4/N6-MTase_EcoPI_Mod-like"/>
</dbReference>
<comment type="similarity">
    <text evidence="1">Belongs to the N(4)/N(6)-methyltransferase family.</text>
</comment>
<evidence type="ECO:0000313" key="8">
    <source>
        <dbReference type="Proteomes" id="UP000662873"/>
    </source>
</evidence>
<gene>
    <name evidence="7" type="ORF">NPRO_07980</name>
</gene>
<evidence type="ECO:0000256" key="2">
    <source>
        <dbReference type="ARBA" id="ARBA00022603"/>
    </source>
</evidence>
<dbReference type="AlphaFoldDB" id="A0A809R6J7"/>
<dbReference type="InterPro" id="IPR029063">
    <property type="entry name" value="SAM-dependent_MTases_sf"/>
</dbReference>
<dbReference type="KEGG" id="npy:NPRO_07980"/>
<keyword evidence="2 7" id="KW-0489">Methyltransferase</keyword>
<name>A0A809R6J7_9BACT</name>
<keyword evidence="4" id="KW-0949">S-adenosyl-L-methionine</keyword>
<dbReference type="InterPro" id="IPR002052">
    <property type="entry name" value="DNA_methylase_N6_adenine_CS"/>
</dbReference>
<dbReference type="Proteomes" id="UP000662873">
    <property type="component" value="Chromosome"/>
</dbReference>
<dbReference type="GO" id="GO:0008170">
    <property type="term" value="F:N-methyltransferase activity"/>
    <property type="evidence" value="ECO:0007669"/>
    <property type="project" value="InterPro"/>
</dbReference>
<reference evidence="7" key="1">
    <citation type="journal article" name="DNA Res.">
        <title>The physiological potential of anammox bacteria as revealed by their core genome structure.</title>
        <authorList>
            <person name="Okubo T."/>
            <person name="Toyoda A."/>
            <person name="Fukuhara K."/>
            <person name="Uchiyama I."/>
            <person name="Harigaya Y."/>
            <person name="Kuroiwa M."/>
            <person name="Suzuki T."/>
            <person name="Murakami Y."/>
            <person name="Suwa Y."/>
            <person name="Takami H."/>
        </authorList>
    </citation>
    <scope>NUCLEOTIDE SEQUENCE</scope>
    <source>
        <strain evidence="7">317325-2</strain>
    </source>
</reference>
<proteinExistence type="inferred from homology"/>
<accession>A0A809R6J7</accession>
<feature type="region of interest" description="Disordered" evidence="5">
    <location>
        <begin position="1"/>
        <end position="22"/>
    </location>
</feature>
<dbReference type="PROSITE" id="PS00092">
    <property type="entry name" value="N6_MTASE"/>
    <property type="match status" value="1"/>
</dbReference>
<evidence type="ECO:0000256" key="5">
    <source>
        <dbReference type="SAM" id="MobiDB-lite"/>
    </source>
</evidence>
<dbReference type="InterPro" id="IPR002941">
    <property type="entry name" value="DNA_methylase_N4/N6"/>
</dbReference>
<dbReference type="PRINTS" id="PR00506">
    <property type="entry name" value="D21N6MTFRASE"/>
</dbReference>
<organism evidence="7 8">
    <name type="scientific">Candidatus Nitrosymbiomonas proteolyticus</name>
    <dbReference type="NCBI Taxonomy" id="2608984"/>
    <lineage>
        <taxon>Bacteria</taxon>
        <taxon>Bacillati</taxon>
        <taxon>Armatimonadota</taxon>
        <taxon>Armatimonadota incertae sedis</taxon>
        <taxon>Candidatus Nitrosymbiomonas</taxon>
    </lineage>
</organism>
<dbReference type="GO" id="GO:0032259">
    <property type="term" value="P:methylation"/>
    <property type="evidence" value="ECO:0007669"/>
    <property type="project" value="UniProtKB-KW"/>
</dbReference>
<evidence type="ECO:0000256" key="4">
    <source>
        <dbReference type="ARBA" id="ARBA00022691"/>
    </source>
</evidence>
<evidence type="ECO:0000256" key="3">
    <source>
        <dbReference type="ARBA" id="ARBA00022679"/>
    </source>
</evidence>
<dbReference type="EMBL" id="AP021858">
    <property type="protein sequence ID" value="BBO23203.1"/>
    <property type="molecule type" value="Genomic_DNA"/>
</dbReference>
<evidence type="ECO:0000256" key="1">
    <source>
        <dbReference type="ARBA" id="ARBA00006594"/>
    </source>
</evidence>
<dbReference type="PIRSF" id="PIRSF015855">
    <property type="entry name" value="TypeIII_Mtase_mKpnI"/>
    <property type="match status" value="1"/>
</dbReference>
<protein>
    <submittedName>
        <fullName evidence="7">Adenine specific DNA methylase Mod</fullName>
    </submittedName>
</protein>
<sequence length="685" mass="76900">MTGAKPKPGLALLNKEKPLREPVESGSIRLKGTQIHMNEPNANTEVEKLDLSSLDVAELKRQKLVELFPEVRTEGGKIDFERLKAALGEMVDAGRERYGMNWPGKAECMRTIQAPSMGTLLPMPDESVDWDTTENVIIEGDNLEVLKLLQKSYLGKIKMIYIDPPYNTGNDFIYPDNYSESLQTYLEYTGQLDAEGRRFTTNVESDGRFHSKWLNMMYPRLYLARQLLRPDGVCFISIDDTESVNVKAVCDEIFGAENFVADLTVVNNLKGRNDKRYIARANERLFMYVRSDEFEEAGLEMSEKQIGEYSEQDAVGRYRLLGLRKRGGADTRELRPKMFYPIYVSPLTGEVSLIQDSHFSVEVLPRKSDDSDGCWRWGLETTRNRLDQLYGRKVGGSSKFDVFEKDYLETDGELKRIKPKSVMSGTAYSTDGATKAFRELMGDIEFSNPKPVPFLSDLISYATNPTENAIVLDFFAGSGTTGHAVFESNARDGGNRRFVLVQLPEPVEDTRISSIASVTIERVRRAAKLFASKIEQSLLDDTSAVDLGFRAFRLAPSNFIPWDGTASNDAEQLAKQLKLGIDHTRGDRTPQDLLFEVLLKSWGEPALSLQVGEEAIEGVRVFSIAEGAFLICLEEKVTLEFIRALAARKPDRVVMRESAFAGNDQLKTNAVQTFKSQGVTSFKVV</sequence>
<feature type="domain" description="DNA methylase N-4/N-6" evidence="6">
    <location>
        <begin position="157"/>
        <end position="489"/>
    </location>
</feature>
<dbReference type="SUPFAM" id="SSF53335">
    <property type="entry name" value="S-adenosyl-L-methionine-dependent methyltransferases"/>
    <property type="match status" value="1"/>
</dbReference>
<evidence type="ECO:0000313" key="7">
    <source>
        <dbReference type="EMBL" id="BBO23203.1"/>
    </source>
</evidence>
<dbReference type="Gene3D" id="3.40.50.150">
    <property type="entry name" value="Vaccinia Virus protein VP39"/>
    <property type="match status" value="1"/>
</dbReference>
<evidence type="ECO:0000259" key="6">
    <source>
        <dbReference type="Pfam" id="PF01555"/>
    </source>
</evidence>
<dbReference type="Pfam" id="PF01555">
    <property type="entry name" value="N6_N4_Mtase"/>
    <property type="match status" value="1"/>
</dbReference>
<dbReference type="GO" id="GO:0003677">
    <property type="term" value="F:DNA binding"/>
    <property type="evidence" value="ECO:0007669"/>
    <property type="project" value="InterPro"/>
</dbReference>